<proteinExistence type="predicted"/>
<dbReference type="EMBL" id="HBHQ01007215">
    <property type="protein sequence ID" value="CAD9813021.1"/>
    <property type="molecule type" value="Transcribed_RNA"/>
</dbReference>
<evidence type="ECO:0000256" key="1">
    <source>
        <dbReference type="SAM" id="SignalP"/>
    </source>
</evidence>
<keyword evidence="1" id="KW-0732">Signal</keyword>
<organism evidence="2">
    <name type="scientific">Attheya septentrionalis</name>
    <dbReference type="NCBI Taxonomy" id="420275"/>
    <lineage>
        <taxon>Eukaryota</taxon>
        <taxon>Sar</taxon>
        <taxon>Stramenopiles</taxon>
        <taxon>Ochrophyta</taxon>
        <taxon>Bacillariophyta</taxon>
        <taxon>Coscinodiscophyceae</taxon>
        <taxon>Chaetocerotophycidae</taxon>
        <taxon>Chaetocerotales</taxon>
        <taxon>Attheyaceae</taxon>
        <taxon>Attheya</taxon>
    </lineage>
</organism>
<feature type="chain" id="PRO_5031342697" evidence="1">
    <location>
        <begin position="18"/>
        <end position="240"/>
    </location>
</feature>
<protein>
    <submittedName>
        <fullName evidence="2">Uncharacterized protein</fullName>
    </submittedName>
</protein>
<name>A0A7S2U9N1_9STRA</name>
<dbReference type="AlphaFoldDB" id="A0A7S2U9N1"/>
<reference evidence="2" key="1">
    <citation type="submission" date="2021-01" db="EMBL/GenBank/DDBJ databases">
        <authorList>
            <person name="Corre E."/>
            <person name="Pelletier E."/>
            <person name="Niang G."/>
            <person name="Scheremetjew M."/>
            <person name="Finn R."/>
            <person name="Kale V."/>
            <person name="Holt S."/>
            <person name="Cochrane G."/>
            <person name="Meng A."/>
            <person name="Brown T."/>
            <person name="Cohen L."/>
        </authorList>
    </citation>
    <scope>NUCLEOTIDE SEQUENCE</scope>
    <source>
        <strain evidence="2">CCMP2084</strain>
    </source>
</reference>
<gene>
    <name evidence="2" type="ORF">ASEP1449_LOCUS4846</name>
</gene>
<evidence type="ECO:0000313" key="2">
    <source>
        <dbReference type="EMBL" id="CAD9813021.1"/>
    </source>
</evidence>
<accession>A0A7S2U9N1</accession>
<sequence length="240" mass="26391">MVLQVIFLLCCMSSVSSFAVPSGGGATAVPVQLFEPKERDAHYGNPLNVAQYLVDLHDEKSAFNFCGGMLFQLVLSDKLRNHLASEAAKGVNDAGQPQIFDASKSRMFQVSDYSKVASADNVRIFHGREIRQVPSATGGMGFVLQLSLANGDDPEGWTPEEVKGYDGWGHDSGRTWRMGERLETEGFKNFRKQFGESSFALHHRCYLHFDDASRMWLSAEDGCEGTPDSSQLSDLLGLGQ</sequence>
<feature type="signal peptide" evidence="1">
    <location>
        <begin position="1"/>
        <end position="17"/>
    </location>
</feature>